<evidence type="ECO:0000256" key="1">
    <source>
        <dbReference type="RuleBase" id="RU003513"/>
    </source>
</evidence>
<protein>
    <submittedName>
        <fullName evidence="3">UDP-N-acetylglucosamine 2-epimerase (Non-hydrolyzing)</fullName>
        <ecNumber evidence="3">5.1.3.14</ecNumber>
    </submittedName>
</protein>
<dbReference type="EC" id="5.1.3.14" evidence="3"/>
<dbReference type="EMBL" id="JAVHUY010000067">
    <property type="protein sequence ID" value="MDQ7910986.1"/>
    <property type="molecule type" value="Genomic_DNA"/>
</dbReference>
<proteinExistence type="inferred from homology"/>
<gene>
    <name evidence="3" type="primary">wecB</name>
    <name evidence="3" type="ORF">RB614_41510</name>
</gene>
<keyword evidence="1 3" id="KW-0413">Isomerase</keyword>
<dbReference type="Pfam" id="PF02350">
    <property type="entry name" value="Epimerase_2"/>
    <property type="match status" value="1"/>
</dbReference>
<evidence type="ECO:0000259" key="2">
    <source>
        <dbReference type="Pfam" id="PF02350"/>
    </source>
</evidence>
<evidence type="ECO:0000313" key="4">
    <source>
        <dbReference type="Proteomes" id="UP001230908"/>
    </source>
</evidence>
<dbReference type="CDD" id="cd03786">
    <property type="entry name" value="GTB_UDP-GlcNAc_2-Epimerase"/>
    <property type="match status" value="1"/>
</dbReference>
<dbReference type="SUPFAM" id="SSF53756">
    <property type="entry name" value="UDP-Glycosyltransferase/glycogen phosphorylase"/>
    <property type="match status" value="1"/>
</dbReference>
<dbReference type="Gene3D" id="3.40.50.2000">
    <property type="entry name" value="Glycogen Phosphorylase B"/>
    <property type="match status" value="2"/>
</dbReference>
<reference evidence="3 4" key="1">
    <citation type="submission" date="2023-08" db="EMBL/GenBank/DDBJ databases">
        <title>Phytohabitans sansha sp. nov., isolated from marine sediment.</title>
        <authorList>
            <person name="Zhao Y."/>
            <person name="Yi K."/>
        </authorList>
    </citation>
    <scope>NUCLEOTIDE SEQUENCE [LARGE SCALE GENOMIC DNA]</scope>
    <source>
        <strain evidence="3 4">ZYX-F-186</strain>
    </source>
</reference>
<feature type="domain" description="UDP-N-acetylglucosamine 2-epimerase" evidence="2">
    <location>
        <begin position="28"/>
        <end position="353"/>
    </location>
</feature>
<comment type="similarity">
    <text evidence="1">Belongs to the UDP-N-acetylglucosamine 2-epimerase family.</text>
</comment>
<dbReference type="RefSeq" id="WP_308718220.1">
    <property type="nucleotide sequence ID" value="NZ_JAVHUY010000067.1"/>
</dbReference>
<name>A0ABU0ZVZ6_9ACTN</name>
<dbReference type="GO" id="GO:0008761">
    <property type="term" value="F:UDP-N-acetylglucosamine 2-epimerase activity"/>
    <property type="evidence" value="ECO:0007669"/>
    <property type="project" value="UniProtKB-EC"/>
</dbReference>
<evidence type="ECO:0000313" key="3">
    <source>
        <dbReference type="EMBL" id="MDQ7910986.1"/>
    </source>
</evidence>
<dbReference type="Proteomes" id="UP001230908">
    <property type="component" value="Unassembled WGS sequence"/>
</dbReference>
<dbReference type="PANTHER" id="PTHR43174">
    <property type="entry name" value="UDP-N-ACETYLGLUCOSAMINE 2-EPIMERASE"/>
    <property type="match status" value="1"/>
</dbReference>
<dbReference type="InterPro" id="IPR003331">
    <property type="entry name" value="UDP_GlcNAc_Epimerase_2_dom"/>
</dbReference>
<dbReference type="InterPro" id="IPR029767">
    <property type="entry name" value="WecB-like"/>
</dbReference>
<keyword evidence="4" id="KW-1185">Reference proteome</keyword>
<dbReference type="NCBIfam" id="TIGR00236">
    <property type="entry name" value="wecB"/>
    <property type="match status" value="1"/>
</dbReference>
<accession>A0ABU0ZVZ6</accession>
<comment type="caution">
    <text evidence="3">The sequence shown here is derived from an EMBL/GenBank/DDBJ whole genome shotgun (WGS) entry which is preliminary data.</text>
</comment>
<sequence length="363" mass="38279">MGTIAIVLGTRPEMIKLAPIAGRLGDRARILHTGQHFDDALSSSILSEVSLTEVAALGMVGGRSRGVQIGAALCALDENFAANRPAMVMVQGDTNAALAGALAANARGIPLVHVEAGLRSNDRAMPEEHNRILIDHISDLLCAPTAGNIANLRAEGIASQRIRLTGNTIVEAVWQHLPSAGRRDEILGAHSVKPDAYVLATLHRPENTDDPAALRTIVTELSDIASNSLPVLLSIHPRTRAALVANGLLESLEPVSQLPPLPYGEFLALARHAAVIVSDSGGVQEEVTVLKRPLVVVRRSTERPESLRHFAALVTPGPALGDAVRRTIASAPDLANARCPYGEHATARIVEAVNELLARTAAA</sequence>
<dbReference type="PANTHER" id="PTHR43174:SF1">
    <property type="entry name" value="UDP-N-ACETYLGLUCOSAMINE 2-EPIMERASE"/>
    <property type="match status" value="1"/>
</dbReference>
<organism evidence="3 4">
    <name type="scientific">Phytohabitans maris</name>
    <dbReference type="NCBI Taxonomy" id="3071409"/>
    <lineage>
        <taxon>Bacteria</taxon>
        <taxon>Bacillati</taxon>
        <taxon>Actinomycetota</taxon>
        <taxon>Actinomycetes</taxon>
        <taxon>Micromonosporales</taxon>
        <taxon>Micromonosporaceae</taxon>
    </lineage>
</organism>